<dbReference type="GO" id="GO:0005829">
    <property type="term" value="C:cytosol"/>
    <property type="evidence" value="ECO:0007669"/>
    <property type="project" value="TreeGrafter"/>
</dbReference>
<evidence type="ECO:0000256" key="1">
    <source>
        <dbReference type="ARBA" id="ARBA00003134"/>
    </source>
</evidence>
<evidence type="ECO:0000256" key="8">
    <source>
        <dbReference type="HAMAP-Rule" id="MF_00500"/>
    </source>
</evidence>
<dbReference type="KEGG" id="cgz:M787_001860"/>
<dbReference type="EMBL" id="CP015840">
    <property type="protein sequence ID" value="ANG66067.1"/>
    <property type="molecule type" value="Genomic_DNA"/>
</dbReference>
<dbReference type="PANTHER" id="PTHR33398">
    <property type="entry name" value="30S RIBOSOMAL PROTEIN S20"/>
    <property type="match status" value="1"/>
</dbReference>
<dbReference type="SUPFAM" id="SSF46992">
    <property type="entry name" value="Ribosomal protein S20"/>
    <property type="match status" value="1"/>
</dbReference>
<evidence type="ECO:0000256" key="3">
    <source>
        <dbReference type="ARBA" id="ARBA00022730"/>
    </source>
</evidence>
<proteinExistence type="inferred from homology"/>
<dbReference type="InterPro" id="IPR036510">
    <property type="entry name" value="Ribosomal_bS20_sf"/>
</dbReference>
<dbReference type="OrthoDB" id="21589at2"/>
<keyword evidence="4 8" id="KW-0694">RNA-binding</keyword>
<dbReference type="InterPro" id="IPR002583">
    <property type="entry name" value="Ribosomal_bS20"/>
</dbReference>
<evidence type="ECO:0000256" key="2">
    <source>
        <dbReference type="ARBA" id="ARBA00007634"/>
    </source>
</evidence>
<evidence type="ECO:0000256" key="9">
    <source>
        <dbReference type="SAM" id="MobiDB-lite"/>
    </source>
</evidence>
<reference evidence="10 11" key="1">
    <citation type="journal article" date="2014" name="Syst. Appl. Microbiol.">
        <title>Evidence for the existence of two new members of the family Chlamydiaceae and proposal of Chlamydia avium sp. nov. and Chlamydia gallinacea sp. nov.</title>
        <authorList>
            <person name="Sachse K."/>
            <person name="Laroucau K."/>
            <person name="Riege K."/>
            <person name="Wehner S."/>
            <person name="Dilcher M."/>
            <person name="Creasy H.H."/>
            <person name="Weidmann M."/>
            <person name="Myers G."/>
            <person name="Vorimore F."/>
            <person name="Vicari N."/>
            <person name="Magnino S."/>
            <person name="Liebler-Tenorio E."/>
            <person name="Ruettger A."/>
            <person name="Bavoil P.M."/>
            <person name="Hufert F.T."/>
            <person name="Rossello-Mora R."/>
            <person name="Marz M."/>
        </authorList>
    </citation>
    <scope>NUCLEOTIDE SEQUENCE [LARGE SCALE GENOMIC DNA]</scope>
    <source>
        <strain evidence="10 11">08-1274/3</strain>
    </source>
</reference>
<dbReference type="Pfam" id="PF01649">
    <property type="entry name" value="Ribosomal_S20p"/>
    <property type="match status" value="1"/>
</dbReference>
<protein>
    <recommendedName>
        <fullName evidence="7 8">Small ribosomal subunit protein bS20</fullName>
    </recommendedName>
</protein>
<sequence>MATKKNTKKNDLKKRSSAEKRILTSQKRARINQSFKSKVKTLIKKFELALKEGDQANIATGLRLVYSVADRAVKRGIFKPNKASRIKSRATKRADASI</sequence>
<dbReference type="AlphaFoldDB" id="A0A173DYS8"/>
<accession>A0A173DYS8</accession>
<dbReference type="Proteomes" id="UP000019147">
    <property type="component" value="Chromosome"/>
</dbReference>
<comment type="similarity">
    <text evidence="2 8">Belongs to the bacterial ribosomal protein bS20 family.</text>
</comment>
<dbReference type="PANTHER" id="PTHR33398:SF1">
    <property type="entry name" value="SMALL RIBOSOMAL SUBUNIT PROTEIN BS20C"/>
    <property type="match status" value="1"/>
</dbReference>
<feature type="compositionally biased region" description="Basic and acidic residues" evidence="9">
    <location>
        <begin position="8"/>
        <end position="22"/>
    </location>
</feature>
<organism evidence="10 11">
    <name type="scientific">Chlamydia gallinacea 08-1274/3</name>
    <dbReference type="NCBI Taxonomy" id="1143323"/>
    <lineage>
        <taxon>Bacteria</taxon>
        <taxon>Pseudomonadati</taxon>
        <taxon>Chlamydiota</taxon>
        <taxon>Chlamydiia</taxon>
        <taxon>Chlamydiales</taxon>
        <taxon>Chlamydiaceae</taxon>
        <taxon>Chlamydia/Chlamydophila group</taxon>
        <taxon>Chlamydia</taxon>
    </lineage>
</organism>
<evidence type="ECO:0000256" key="5">
    <source>
        <dbReference type="ARBA" id="ARBA00022980"/>
    </source>
</evidence>
<name>A0A173DYS8_9CHLA</name>
<dbReference type="GO" id="GO:0006412">
    <property type="term" value="P:translation"/>
    <property type="evidence" value="ECO:0007669"/>
    <property type="project" value="UniProtKB-UniRule"/>
</dbReference>
<dbReference type="GO" id="GO:0015935">
    <property type="term" value="C:small ribosomal subunit"/>
    <property type="evidence" value="ECO:0007669"/>
    <property type="project" value="TreeGrafter"/>
</dbReference>
<feature type="region of interest" description="Disordered" evidence="9">
    <location>
        <begin position="1"/>
        <end position="26"/>
    </location>
</feature>
<evidence type="ECO:0000256" key="6">
    <source>
        <dbReference type="ARBA" id="ARBA00023274"/>
    </source>
</evidence>
<dbReference type="HAMAP" id="MF_00500">
    <property type="entry name" value="Ribosomal_bS20"/>
    <property type="match status" value="1"/>
</dbReference>
<dbReference type="GO" id="GO:0070181">
    <property type="term" value="F:small ribosomal subunit rRNA binding"/>
    <property type="evidence" value="ECO:0007669"/>
    <property type="project" value="TreeGrafter"/>
</dbReference>
<keyword evidence="6 8" id="KW-0687">Ribonucleoprotein</keyword>
<evidence type="ECO:0000313" key="10">
    <source>
        <dbReference type="EMBL" id="ANG66067.1"/>
    </source>
</evidence>
<dbReference type="RefSeq" id="WP_021828766.1">
    <property type="nucleotide sequence ID" value="NZ_CP015840.1"/>
</dbReference>
<keyword evidence="5 8" id="KW-0689">Ribosomal protein</keyword>
<dbReference type="NCBIfam" id="TIGR00029">
    <property type="entry name" value="S20"/>
    <property type="match status" value="1"/>
</dbReference>
<evidence type="ECO:0000313" key="11">
    <source>
        <dbReference type="Proteomes" id="UP000019147"/>
    </source>
</evidence>
<gene>
    <name evidence="8" type="primary">rpsT</name>
    <name evidence="10" type="ORF">M787_001860</name>
</gene>
<dbReference type="GeneID" id="81478048"/>
<dbReference type="Gene3D" id="1.20.58.110">
    <property type="entry name" value="Ribosomal protein S20"/>
    <property type="match status" value="1"/>
</dbReference>
<dbReference type="eggNOG" id="COG0268">
    <property type="taxonomic scope" value="Bacteria"/>
</dbReference>
<comment type="function">
    <text evidence="1 8">Binds directly to 16S ribosomal RNA.</text>
</comment>
<keyword evidence="3 8" id="KW-0699">rRNA-binding</keyword>
<evidence type="ECO:0000256" key="4">
    <source>
        <dbReference type="ARBA" id="ARBA00022884"/>
    </source>
</evidence>
<evidence type="ECO:0000256" key="7">
    <source>
        <dbReference type="ARBA" id="ARBA00035136"/>
    </source>
</evidence>
<dbReference type="GO" id="GO:0003735">
    <property type="term" value="F:structural constituent of ribosome"/>
    <property type="evidence" value="ECO:0007669"/>
    <property type="project" value="InterPro"/>
</dbReference>
<dbReference type="STRING" id="1143323.M787_001860"/>